<gene>
    <name evidence="4" type="ORF">SOCEGT47_059930</name>
</gene>
<evidence type="ECO:0000259" key="3">
    <source>
        <dbReference type="Pfam" id="PF01370"/>
    </source>
</evidence>
<dbReference type="SUPFAM" id="SSF51735">
    <property type="entry name" value="NAD(P)-binding Rossmann-fold domains"/>
    <property type="match status" value="1"/>
</dbReference>
<evidence type="ECO:0000313" key="5">
    <source>
        <dbReference type="Proteomes" id="UP000295781"/>
    </source>
</evidence>
<feature type="region of interest" description="Disordered" evidence="2">
    <location>
        <begin position="1"/>
        <end position="23"/>
    </location>
</feature>
<evidence type="ECO:0000256" key="1">
    <source>
        <dbReference type="ARBA" id="ARBA00007637"/>
    </source>
</evidence>
<sequence length="379" mass="41229">MSAAALDLPGPGGPDGPDWPDGRPALITGGAGFVGANLAHRLLQAGEAVILFDNLSRPSVARNVDWLRRAHGDRVTHIAGDVRDARAVAEAVQRASSVFHFAAQVAVTTSLARPVEDFEINARGTLNVLEAIRAQGAPPPLLFTSTNKVYGGLADVPLQCRGRHYEPEDARLRASGISEARALDFHSPYGCSKGAADQYVLDYARTFGLPAAVFRMSCIYGPRQFGNEDQGWVAHFLIQALRRAPVTLYGDGMQVRDVLFIDDLVDAFLLARKHIGQISASAFNIGGGPENTLSLLELLDLIEEIEGRRPVTGFEAWRPGDQRYYVSDCRRFSAVTGWWPRVRVREGVRKLHGWLREMLEATGKAAAPAAEEPCLEGLP</sequence>
<comment type="similarity">
    <text evidence="1">Belongs to the NAD(P)-dependent epimerase/dehydratase family.</text>
</comment>
<dbReference type="Proteomes" id="UP000295781">
    <property type="component" value="Chromosome"/>
</dbReference>
<evidence type="ECO:0000313" key="4">
    <source>
        <dbReference type="EMBL" id="AUX25446.1"/>
    </source>
</evidence>
<dbReference type="InterPro" id="IPR036291">
    <property type="entry name" value="NAD(P)-bd_dom_sf"/>
</dbReference>
<dbReference type="Gene3D" id="3.40.50.720">
    <property type="entry name" value="NAD(P)-binding Rossmann-like Domain"/>
    <property type="match status" value="1"/>
</dbReference>
<evidence type="ECO:0000256" key="2">
    <source>
        <dbReference type="SAM" id="MobiDB-lite"/>
    </source>
</evidence>
<name>A0A4P2Q8C1_SORCE</name>
<dbReference type="Pfam" id="PF01370">
    <property type="entry name" value="Epimerase"/>
    <property type="match status" value="1"/>
</dbReference>
<dbReference type="RefSeq" id="WP_129352361.1">
    <property type="nucleotide sequence ID" value="NZ_CP012670.1"/>
</dbReference>
<organism evidence="4 5">
    <name type="scientific">Sorangium cellulosum</name>
    <name type="common">Polyangium cellulosum</name>
    <dbReference type="NCBI Taxonomy" id="56"/>
    <lineage>
        <taxon>Bacteria</taxon>
        <taxon>Pseudomonadati</taxon>
        <taxon>Myxococcota</taxon>
        <taxon>Polyangia</taxon>
        <taxon>Polyangiales</taxon>
        <taxon>Polyangiaceae</taxon>
        <taxon>Sorangium</taxon>
    </lineage>
</organism>
<dbReference type="EMBL" id="CP012670">
    <property type="protein sequence ID" value="AUX25446.1"/>
    <property type="molecule type" value="Genomic_DNA"/>
</dbReference>
<dbReference type="InterPro" id="IPR001509">
    <property type="entry name" value="Epimerase_deHydtase"/>
</dbReference>
<feature type="domain" description="NAD-dependent epimerase/dehydratase" evidence="3">
    <location>
        <begin position="25"/>
        <end position="286"/>
    </location>
</feature>
<reference evidence="4 5" key="1">
    <citation type="submission" date="2015-09" db="EMBL/GenBank/DDBJ databases">
        <title>Sorangium comparison.</title>
        <authorList>
            <person name="Zaburannyi N."/>
            <person name="Bunk B."/>
            <person name="Overmann J."/>
            <person name="Mueller R."/>
        </authorList>
    </citation>
    <scope>NUCLEOTIDE SEQUENCE [LARGE SCALE GENOMIC DNA]</scope>
    <source>
        <strain evidence="4 5">So ceGT47</strain>
    </source>
</reference>
<protein>
    <submittedName>
        <fullName evidence="4">CDP-paratose 2-epimerase</fullName>
    </submittedName>
</protein>
<accession>A0A4P2Q8C1</accession>
<dbReference type="PANTHER" id="PTHR43000">
    <property type="entry name" value="DTDP-D-GLUCOSE 4,6-DEHYDRATASE-RELATED"/>
    <property type="match status" value="1"/>
</dbReference>
<proteinExistence type="inferred from homology"/>
<dbReference type="OrthoDB" id="9802815at2"/>
<dbReference type="AlphaFoldDB" id="A0A4P2Q8C1"/>